<evidence type="ECO:0000256" key="1">
    <source>
        <dbReference type="ARBA" id="ARBA00004202"/>
    </source>
</evidence>
<comment type="subcellular location">
    <subcellularLocation>
        <location evidence="1">Cell membrane</location>
        <topology evidence="1">Peripheral membrane protein</topology>
    </subcellularLocation>
</comment>
<dbReference type="EC" id="3.6.3.17" evidence="11"/>
<evidence type="ECO:0000259" key="10">
    <source>
        <dbReference type="PROSITE" id="PS50893"/>
    </source>
</evidence>
<keyword evidence="7 11" id="KW-0067">ATP-binding</keyword>
<name>A0A1U7CZ41_9BACT</name>
<dbReference type="InterPro" id="IPR017871">
    <property type="entry name" value="ABC_transporter-like_CS"/>
</dbReference>
<dbReference type="InterPro" id="IPR050107">
    <property type="entry name" value="ABC_carbohydrate_import_ATPase"/>
</dbReference>
<dbReference type="GO" id="GO:0005886">
    <property type="term" value="C:plasma membrane"/>
    <property type="evidence" value="ECO:0007669"/>
    <property type="project" value="UniProtKB-SubCell"/>
</dbReference>
<proteinExistence type="predicted"/>
<protein>
    <submittedName>
        <fullName evidence="11">Galactose/methyl galactoside import ATP-binding protein MglA</fullName>
        <ecNumber evidence="11">3.6.3.17</ecNumber>
    </submittedName>
</protein>
<dbReference type="FunFam" id="3.40.50.300:FF:000127">
    <property type="entry name" value="Ribose import ATP-binding protein RbsA"/>
    <property type="match status" value="1"/>
</dbReference>
<evidence type="ECO:0000313" key="11">
    <source>
        <dbReference type="EMBL" id="APW64181.1"/>
    </source>
</evidence>
<evidence type="ECO:0000256" key="2">
    <source>
        <dbReference type="ARBA" id="ARBA00022448"/>
    </source>
</evidence>
<dbReference type="InterPro" id="IPR003439">
    <property type="entry name" value="ABC_transporter-like_ATP-bd"/>
</dbReference>
<dbReference type="GO" id="GO:0005524">
    <property type="term" value="F:ATP binding"/>
    <property type="evidence" value="ECO:0007669"/>
    <property type="project" value="UniProtKB-KW"/>
</dbReference>
<keyword evidence="6" id="KW-0547">Nucleotide-binding</keyword>
<evidence type="ECO:0000256" key="3">
    <source>
        <dbReference type="ARBA" id="ARBA00022475"/>
    </source>
</evidence>
<keyword evidence="11" id="KW-0378">Hydrolase</keyword>
<organism evidence="11 12">
    <name type="scientific">Paludisphaera borealis</name>
    <dbReference type="NCBI Taxonomy" id="1387353"/>
    <lineage>
        <taxon>Bacteria</taxon>
        <taxon>Pseudomonadati</taxon>
        <taxon>Planctomycetota</taxon>
        <taxon>Planctomycetia</taxon>
        <taxon>Isosphaerales</taxon>
        <taxon>Isosphaeraceae</taxon>
        <taxon>Paludisphaera</taxon>
    </lineage>
</organism>
<keyword evidence="3" id="KW-1003">Cell membrane</keyword>
<dbReference type="CDD" id="cd03216">
    <property type="entry name" value="ABC_Carb_Monos_I"/>
    <property type="match status" value="1"/>
</dbReference>
<dbReference type="CDD" id="cd03215">
    <property type="entry name" value="ABC_Carb_Monos_II"/>
    <property type="match status" value="1"/>
</dbReference>
<dbReference type="AlphaFoldDB" id="A0A1U7CZ41"/>
<dbReference type="PROSITE" id="PS50893">
    <property type="entry name" value="ABC_TRANSPORTER_2"/>
    <property type="match status" value="2"/>
</dbReference>
<evidence type="ECO:0000313" key="12">
    <source>
        <dbReference type="Proteomes" id="UP000186309"/>
    </source>
</evidence>
<dbReference type="PROSITE" id="PS00211">
    <property type="entry name" value="ABC_TRANSPORTER_1"/>
    <property type="match status" value="1"/>
</dbReference>
<keyword evidence="5" id="KW-0677">Repeat</keyword>
<reference evidence="12" key="1">
    <citation type="submission" date="2016-12" db="EMBL/GenBank/DDBJ databases">
        <title>Comparative genomics of four Isosphaeraceae planctomycetes: a common pool of plasmids and glycoside hydrolase genes.</title>
        <authorList>
            <person name="Ivanova A."/>
        </authorList>
    </citation>
    <scope>NUCLEOTIDE SEQUENCE [LARGE SCALE GENOMIC DNA]</scope>
    <source>
        <strain evidence="12">PX4</strain>
    </source>
</reference>
<dbReference type="Proteomes" id="UP000186309">
    <property type="component" value="Chromosome"/>
</dbReference>
<gene>
    <name evidence="11" type="primary">mglA_2</name>
    <name evidence="11" type="ORF">BSF38_05773</name>
</gene>
<evidence type="ECO:0000256" key="7">
    <source>
        <dbReference type="ARBA" id="ARBA00022840"/>
    </source>
</evidence>
<keyword evidence="9" id="KW-0472">Membrane</keyword>
<dbReference type="InterPro" id="IPR027417">
    <property type="entry name" value="P-loop_NTPase"/>
</dbReference>
<evidence type="ECO:0000256" key="5">
    <source>
        <dbReference type="ARBA" id="ARBA00022737"/>
    </source>
</evidence>
<dbReference type="EMBL" id="CP019082">
    <property type="protein sequence ID" value="APW64181.1"/>
    <property type="molecule type" value="Genomic_DNA"/>
</dbReference>
<dbReference type="KEGG" id="pbor:BSF38_05773"/>
<evidence type="ECO:0000256" key="8">
    <source>
        <dbReference type="ARBA" id="ARBA00022967"/>
    </source>
</evidence>
<dbReference type="GO" id="GO:0016887">
    <property type="term" value="F:ATP hydrolysis activity"/>
    <property type="evidence" value="ECO:0007669"/>
    <property type="project" value="InterPro"/>
</dbReference>
<evidence type="ECO:0000256" key="6">
    <source>
        <dbReference type="ARBA" id="ARBA00022741"/>
    </source>
</evidence>
<evidence type="ECO:0000256" key="9">
    <source>
        <dbReference type="ARBA" id="ARBA00023136"/>
    </source>
</evidence>
<dbReference type="PANTHER" id="PTHR43790">
    <property type="entry name" value="CARBOHYDRATE TRANSPORT ATP-BINDING PROTEIN MG119-RELATED"/>
    <property type="match status" value="1"/>
</dbReference>
<keyword evidence="4" id="KW-0762">Sugar transport</keyword>
<dbReference type="STRING" id="1387353.BSF38_05773"/>
<feature type="domain" description="ABC transporter" evidence="10">
    <location>
        <begin position="243"/>
        <end position="493"/>
    </location>
</feature>
<evidence type="ECO:0000256" key="4">
    <source>
        <dbReference type="ARBA" id="ARBA00022597"/>
    </source>
</evidence>
<keyword evidence="2" id="KW-0813">Transport</keyword>
<dbReference type="InterPro" id="IPR003593">
    <property type="entry name" value="AAA+_ATPase"/>
</dbReference>
<dbReference type="SMART" id="SM00382">
    <property type="entry name" value="AAA"/>
    <property type="match status" value="2"/>
</dbReference>
<dbReference type="Pfam" id="PF00005">
    <property type="entry name" value="ABC_tran"/>
    <property type="match status" value="2"/>
</dbReference>
<dbReference type="PANTHER" id="PTHR43790:SF3">
    <property type="entry name" value="D-ALLOSE IMPORT ATP-BINDING PROTEIN ALSA-RELATED"/>
    <property type="match status" value="1"/>
</dbReference>
<accession>A0A1U7CZ41</accession>
<keyword evidence="8" id="KW-1278">Translocase</keyword>
<feature type="domain" description="ABC transporter" evidence="10">
    <location>
        <begin position="8"/>
        <end position="244"/>
    </location>
</feature>
<dbReference type="SUPFAM" id="SSF52540">
    <property type="entry name" value="P-loop containing nucleoside triphosphate hydrolases"/>
    <property type="match status" value="2"/>
</dbReference>
<keyword evidence="12" id="KW-1185">Reference proteome</keyword>
<sequence length="497" mass="54230">MTETQPLLEMSNVVKAFGATRALDGVSLRVGAGEVHALIGENGAGKSTLMKILSGAHRPDSGTMSLGGVPYAPKGPREAREAGVAMIYQELALAPHLSVEANIMLGRERVRAGLIRRGEHRRLVREALELLDHPEIQPETEVRDLSVGAQQLVEVARALVSNARVVVFDEPTSSLTEHDAQRLFAIIDRLKRRGLAIVYISHFLEEVRRVAQTYTVIRDGRSVAVGDLADTSIESIIAHMVGRDLDELFPRVPHEAGEPILDLKEVATRISTKPADLVLRRGEIVGIAGLIGAGRTELLRAVFGLDPVVSGRVVVNKVSGGGARPGKRIEQGLGFLSEDRKGEGLALNLPIEENLTCSALGRHTTWGFLRLRRRRNEVRGWMERLRVKARSPLQSVGELSGGNQQKVAIARLLHQRADVLLLDEPTRGIDVGSKSEIYRLIGELAAEGKAVLVVSSYLPELLGICDRIAVMRRGALSDCRPVAEWNEHRVMEVATRG</sequence>
<dbReference type="Gene3D" id="3.40.50.300">
    <property type="entry name" value="P-loop containing nucleotide triphosphate hydrolases"/>
    <property type="match status" value="2"/>
</dbReference>